<sequence length="293" mass="32038">MSSSTEFRFGVNMVVPDSRHDWVRKCRRAEELGYDVIGVADHLGLAPPFPALVLAAENTERVKLNTFVLNAPFYNPVLLAREIAGTDRFVEGRLELGLGAGYVREEFDTAGIPFGSGANRVAYLEQTVRTLRDLFADPGYEPRPARPGGPPLLIGGWGDRMLTLAARYASVVALTGAATTGAGPLRLAGPAEIDERVRFVRAALGERAGEVELNVLVQSVVPPGRRAEFLDRYRSFVEPGVLAAVDELPTVLLGSSREIAERLRVNRERFGFGYLTVLEPDLETFAPVIAEFR</sequence>
<accession>A0A846YE68</accession>
<evidence type="ECO:0000256" key="3">
    <source>
        <dbReference type="ARBA" id="ARBA00023002"/>
    </source>
</evidence>
<organism evidence="6 7">
    <name type="scientific">Nocardia flavorosea</name>
    <dbReference type="NCBI Taxonomy" id="53429"/>
    <lineage>
        <taxon>Bacteria</taxon>
        <taxon>Bacillati</taxon>
        <taxon>Actinomycetota</taxon>
        <taxon>Actinomycetes</taxon>
        <taxon>Mycobacteriales</taxon>
        <taxon>Nocardiaceae</taxon>
        <taxon>Nocardia</taxon>
    </lineage>
</organism>
<evidence type="ECO:0000256" key="1">
    <source>
        <dbReference type="ARBA" id="ARBA00022630"/>
    </source>
</evidence>
<dbReference type="InterPro" id="IPR011251">
    <property type="entry name" value="Luciferase-like_dom"/>
</dbReference>
<dbReference type="GO" id="GO:0008726">
    <property type="term" value="F:alkanesulfonate monooxygenase activity"/>
    <property type="evidence" value="ECO:0007669"/>
    <property type="project" value="TreeGrafter"/>
</dbReference>
<evidence type="ECO:0000256" key="2">
    <source>
        <dbReference type="ARBA" id="ARBA00022643"/>
    </source>
</evidence>
<dbReference type="PANTHER" id="PTHR42847:SF4">
    <property type="entry name" value="ALKANESULFONATE MONOOXYGENASE-RELATED"/>
    <property type="match status" value="1"/>
</dbReference>
<dbReference type="AlphaFoldDB" id="A0A846YE68"/>
<dbReference type="InterPro" id="IPR036661">
    <property type="entry name" value="Luciferase-like_sf"/>
</dbReference>
<dbReference type="Pfam" id="PF00296">
    <property type="entry name" value="Bac_luciferase"/>
    <property type="match status" value="1"/>
</dbReference>
<evidence type="ECO:0000313" key="7">
    <source>
        <dbReference type="Proteomes" id="UP000570678"/>
    </source>
</evidence>
<dbReference type="Gene3D" id="3.20.20.30">
    <property type="entry name" value="Luciferase-like domain"/>
    <property type="match status" value="1"/>
</dbReference>
<name>A0A846YE68_9NOCA</name>
<dbReference type="RefSeq" id="WP_062978528.1">
    <property type="nucleotide sequence ID" value="NZ_JAAXOT010000008.1"/>
</dbReference>
<proteinExistence type="predicted"/>
<keyword evidence="3" id="KW-0560">Oxidoreductase</keyword>
<protein>
    <submittedName>
        <fullName evidence="6">TIGR03621 family F420-dependent LLM class oxidoreductase</fullName>
    </submittedName>
</protein>
<gene>
    <name evidence="6" type="ORF">HGA15_17680</name>
</gene>
<feature type="domain" description="Luciferase-like" evidence="5">
    <location>
        <begin position="16"/>
        <end position="177"/>
    </location>
</feature>
<comment type="caution">
    <text evidence="6">The sequence shown here is derived from an EMBL/GenBank/DDBJ whole genome shotgun (WGS) entry which is preliminary data.</text>
</comment>
<dbReference type="InterPro" id="IPR050172">
    <property type="entry name" value="SsuD_RutA_monooxygenase"/>
</dbReference>
<evidence type="ECO:0000313" key="6">
    <source>
        <dbReference type="EMBL" id="NKY57936.1"/>
    </source>
</evidence>
<dbReference type="PANTHER" id="PTHR42847">
    <property type="entry name" value="ALKANESULFONATE MONOOXYGENASE"/>
    <property type="match status" value="1"/>
</dbReference>
<dbReference type="SUPFAM" id="SSF51679">
    <property type="entry name" value="Bacterial luciferase-like"/>
    <property type="match status" value="1"/>
</dbReference>
<evidence type="ECO:0000256" key="4">
    <source>
        <dbReference type="ARBA" id="ARBA00023033"/>
    </source>
</evidence>
<keyword evidence="7" id="KW-1185">Reference proteome</keyword>
<reference evidence="6 7" key="1">
    <citation type="submission" date="2020-04" db="EMBL/GenBank/DDBJ databases">
        <title>MicrobeNet Type strains.</title>
        <authorList>
            <person name="Nicholson A.C."/>
        </authorList>
    </citation>
    <scope>NUCLEOTIDE SEQUENCE [LARGE SCALE GENOMIC DNA]</scope>
    <source>
        <strain evidence="6 7">JCM 3332</strain>
    </source>
</reference>
<dbReference type="InterPro" id="IPR019923">
    <property type="entry name" value="Lucif-like_OxRdtase_MSMEG_2516"/>
</dbReference>
<keyword evidence="1" id="KW-0285">Flavoprotein</keyword>
<dbReference type="Proteomes" id="UP000570678">
    <property type="component" value="Unassembled WGS sequence"/>
</dbReference>
<dbReference type="EMBL" id="JAAXOT010000008">
    <property type="protein sequence ID" value="NKY57936.1"/>
    <property type="molecule type" value="Genomic_DNA"/>
</dbReference>
<keyword evidence="2" id="KW-0288">FMN</keyword>
<keyword evidence="4" id="KW-0503">Monooxygenase</keyword>
<evidence type="ECO:0000259" key="5">
    <source>
        <dbReference type="Pfam" id="PF00296"/>
    </source>
</evidence>
<dbReference type="GO" id="GO:0046306">
    <property type="term" value="P:alkanesulfonate catabolic process"/>
    <property type="evidence" value="ECO:0007669"/>
    <property type="project" value="TreeGrafter"/>
</dbReference>
<dbReference type="NCBIfam" id="TIGR03621">
    <property type="entry name" value="F420_MSMEG_2516"/>
    <property type="match status" value="1"/>
</dbReference>